<name>A0A370DCJ2_9GAMM</name>
<dbReference type="Proteomes" id="UP000254266">
    <property type="component" value="Unassembled WGS sequence"/>
</dbReference>
<keyword evidence="2" id="KW-1185">Reference proteome</keyword>
<dbReference type="InterPro" id="IPR013362">
    <property type="entry name" value="Pilus_4_PilV"/>
</dbReference>
<dbReference type="AlphaFoldDB" id="A0A370DCJ2"/>
<dbReference type="Pfam" id="PF07963">
    <property type="entry name" value="N_methyl"/>
    <property type="match status" value="1"/>
</dbReference>
<organism evidence="1 2">
    <name type="scientific">endosymbiont of Galathealinum brachiosum</name>
    <dbReference type="NCBI Taxonomy" id="2200906"/>
    <lineage>
        <taxon>Bacteria</taxon>
        <taxon>Pseudomonadati</taxon>
        <taxon>Pseudomonadota</taxon>
        <taxon>Gammaproteobacteria</taxon>
        <taxon>sulfur-oxidizing symbionts</taxon>
    </lineage>
</organism>
<dbReference type="NCBIfam" id="TIGR02523">
    <property type="entry name" value="type_IV_pilV"/>
    <property type="match status" value="1"/>
</dbReference>
<protein>
    <submittedName>
        <fullName evidence="1">Type IV pilus modification protein PilV</fullName>
    </submittedName>
</protein>
<gene>
    <name evidence="1" type="primary">pilV</name>
    <name evidence="1" type="ORF">DIZ80_09915</name>
</gene>
<sequence>MKKLFKAQQKQQGFTFLESLLALFILSIGLLGVAGMHAQAMKTGYVATQNMSVVLKGEELIERMRANPVGLADYAGAAASYGCTSGSTCLPAQMAADDLFIWQDDLNAILPAPTIEVLVNTIPEDPAGDVREVTINIDWSTKNINYSYSTVAEIWP</sequence>
<dbReference type="EMBL" id="QFXC01000011">
    <property type="protein sequence ID" value="RDH82591.1"/>
    <property type="molecule type" value="Genomic_DNA"/>
</dbReference>
<reference evidence="1 2" key="1">
    <citation type="journal article" date="2018" name="ISME J.">
        <title>Endosymbiont genomes yield clues of tubeworm success.</title>
        <authorList>
            <person name="Li Y."/>
            <person name="Liles M.R."/>
            <person name="Halanych K.M."/>
        </authorList>
    </citation>
    <scope>NUCLEOTIDE SEQUENCE [LARGE SCALE GENOMIC DNA]</scope>
    <source>
        <strain evidence="1">A1464</strain>
    </source>
</reference>
<comment type="caution">
    <text evidence="1">The sequence shown here is derived from an EMBL/GenBank/DDBJ whole genome shotgun (WGS) entry which is preliminary data.</text>
</comment>
<dbReference type="NCBIfam" id="TIGR02532">
    <property type="entry name" value="IV_pilin_GFxxxE"/>
    <property type="match status" value="1"/>
</dbReference>
<accession>A0A370DCJ2</accession>
<evidence type="ECO:0000313" key="2">
    <source>
        <dbReference type="Proteomes" id="UP000254266"/>
    </source>
</evidence>
<dbReference type="InterPro" id="IPR012902">
    <property type="entry name" value="N_methyl_site"/>
</dbReference>
<evidence type="ECO:0000313" key="1">
    <source>
        <dbReference type="EMBL" id="RDH82591.1"/>
    </source>
</evidence>
<proteinExistence type="predicted"/>